<name>A0A1J7IZN9_9PEZI</name>
<dbReference type="PANTHER" id="PTHR10039:SF16">
    <property type="entry name" value="GPI INOSITOL-DEACYLASE"/>
    <property type="match status" value="1"/>
</dbReference>
<dbReference type="InterPro" id="IPR027417">
    <property type="entry name" value="P-loop_NTPase"/>
</dbReference>
<dbReference type="InterPro" id="IPR011047">
    <property type="entry name" value="Quinoprotein_ADH-like_sf"/>
</dbReference>
<dbReference type="InParanoid" id="A0A1J7IZN9"/>
<proteinExistence type="predicted"/>
<dbReference type="OrthoDB" id="194358at2759"/>
<dbReference type="EMBL" id="KV875095">
    <property type="protein sequence ID" value="OIW32627.1"/>
    <property type="molecule type" value="Genomic_DNA"/>
</dbReference>
<dbReference type="SMART" id="SM00320">
    <property type="entry name" value="WD40"/>
    <property type="match status" value="4"/>
</dbReference>
<reference evidence="4 5" key="1">
    <citation type="submission" date="2016-10" db="EMBL/GenBank/DDBJ databases">
        <title>Draft genome sequence of Coniochaeta ligniaria NRRL30616, a lignocellulolytic fungus for bioabatement of inhibitors in plant biomass hydrolysates.</title>
        <authorList>
            <consortium name="DOE Joint Genome Institute"/>
            <person name="Jimenez D.J."/>
            <person name="Hector R.E."/>
            <person name="Riley R."/>
            <person name="Sun H."/>
            <person name="Grigoriev I.V."/>
            <person name="Van Elsas J.D."/>
            <person name="Nichols N.N."/>
        </authorList>
    </citation>
    <scope>NUCLEOTIDE SEQUENCE [LARGE SCALE GENOMIC DNA]</scope>
    <source>
        <strain evidence="4 5">NRRL 30616</strain>
    </source>
</reference>
<dbReference type="InterPro" id="IPR056884">
    <property type="entry name" value="NPHP3-like_N"/>
</dbReference>
<accession>A0A1J7IZN9</accession>
<dbReference type="Pfam" id="PF22939">
    <property type="entry name" value="WHD_GPIID"/>
    <property type="match status" value="1"/>
</dbReference>
<sequence length="1423" mass="158147">MAKLLDSWRRRSSSTYADQAIGSLSDNVKGALGLNLLHEPSEPWVDFIFHSPLRIRDFAQALLANISNSQTLKRNGNAYLSARQDPLYQDVAARIHSFYFLATPHRGADSTGFVKAYLSVSLPSGSKSYVKELLPDSQTVQADHRHICKFRGVTDPNYTALIDCFKTTIEQIERNSATRQHEQMKVIANALDIAQRPANDLLNVEERRHRGTCEWLTTHPGFQSWVSFGNSTDAFSGIGPLDVASVQDHRFFWLNGPPGSGKSVAAGHVIDHLASYNLDCSYFFFHNDSKATVTQLLLSLAFQMAESNFEIRQTFLDFLQHGEELNTQDHTVIWNTIFLGRLFKTSFSQPQYWVIDALDECPKKSLKSLIQKFGKIDPAVPLRIFITSRPDSPDAPLRQLLNEEKIHRFELQTGQTGSMNDIAAYIRSRPRLSKLLSDEGSGTIISDILEKTKGIFLWASLIIARLDELYSIEDIRTALGEVPSEMNGFYGRILESITNSPNAEKARCILKWVVCAPEPLTTEEVKEAVRLDIGHTLIAPASSDIFSEICGSLVTVDKDNNPHVQLMHQTVKEFLTSSASNFYVNQHDSHEQIASICLEHLTGRNGLRRAARRPTGLSSTITNAFTDYASTNFSYHLSHSHSTDPSLLAALVQFITTKSLVWIETISRKGKLSAFIRTIRYLKPYLARQLEKNPPFDKNYQAVSSWINDLTRLVTIFGRALQDCPESIYAFIPPLCPKSSLIHKTFASSSPQKVICAFNENWEERLSCIVFQAAAKSVASSDQYLAVGLANGSVKVFNNSTLEETAVLEHGKPVRQVVFGNVSNVLASLSPKLLTLWDSRQHHMWSIPIGGLAASVSFNNDDSRVFVTLKGEVEHAIMAFKVNNGSRLESLTINSGSTDSMSDSDDSHKGVTRYCPEVICLAPSLSRAATTYRSSHLTVYSFDGTDGLEKLCKIEKKGSETAARPPQILDVVFNPAVESDLMAVAYQSGDIVTIQIDDWSSQQIATYHLHARVLASSADGRTLAAGDNEGEEAVTGIIFASNSLRFYDVRGRSCNIWEPSVLVRKGSVDDNSSDPEENMSAVPEHYEQPVTHLFDDDRAITAMIPAGDEKYLFCAREDGSVTIHDVTTGLLAIELRLHAVDIRHLAWQPRTGLLVSVDTSRRCVGTRLSPAGRDGSGWRRLEQAFSFRASGGVTRALVRPDGLAVLISTEGGEDLWQDNKVVTSKHSMGQSRWMLHPTDQPRLLLCDNDRIHIYRWTGLERETSEAGISLVLPPQIADLVQKPFGNKWLSRADTSVLAQTVRLQSQSGIGFLTLNVDHMQPATTSVVVACTATRSFIPGVKGVLAVSRSNILFLTRAGWICSLGMKAVSEPRYYTRHFFIPPFWRAGGESLIQILSKNSLAMAYRDDLIIVHGYIDFTHKRIL</sequence>
<keyword evidence="1" id="KW-0677">Repeat</keyword>
<protein>
    <submittedName>
        <fullName evidence="4">Uncharacterized protein</fullName>
    </submittedName>
</protein>
<dbReference type="Pfam" id="PF24883">
    <property type="entry name" value="NPHP3_N"/>
    <property type="match status" value="1"/>
</dbReference>
<dbReference type="PANTHER" id="PTHR10039">
    <property type="entry name" value="AMELOGENIN"/>
    <property type="match status" value="1"/>
</dbReference>
<dbReference type="Proteomes" id="UP000182658">
    <property type="component" value="Unassembled WGS sequence"/>
</dbReference>
<dbReference type="SUPFAM" id="SSF50998">
    <property type="entry name" value="Quinoprotein alcohol dehydrogenase-like"/>
    <property type="match status" value="1"/>
</dbReference>
<feature type="domain" description="Nephrocystin 3-like N-terminal" evidence="3">
    <location>
        <begin position="211"/>
        <end position="389"/>
    </location>
</feature>
<dbReference type="InterPro" id="IPR001680">
    <property type="entry name" value="WD40_rpt"/>
</dbReference>
<evidence type="ECO:0000259" key="2">
    <source>
        <dbReference type="Pfam" id="PF22939"/>
    </source>
</evidence>
<gene>
    <name evidence="4" type="ORF">CONLIGDRAFT_699459</name>
</gene>
<dbReference type="InterPro" id="IPR054471">
    <property type="entry name" value="GPIID_WHD"/>
</dbReference>
<feature type="domain" description="GPI inositol-deacylase winged helix" evidence="2">
    <location>
        <begin position="504"/>
        <end position="579"/>
    </location>
</feature>
<evidence type="ECO:0000313" key="5">
    <source>
        <dbReference type="Proteomes" id="UP000182658"/>
    </source>
</evidence>
<dbReference type="InterPro" id="IPR015943">
    <property type="entry name" value="WD40/YVTN_repeat-like_dom_sf"/>
</dbReference>
<organism evidence="4 5">
    <name type="scientific">Coniochaeta ligniaria NRRL 30616</name>
    <dbReference type="NCBI Taxonomy" id="1408157"/>
    <lineage>
        <taxon>Eukaryota</taxon>
        <taxon>Fungi</taxon>
        <taxon>Dikarya</taxon>
        <taxon>Ascomycota</taxon>
        <taxon>Pezizomycotina</taxon>
        <taxon>Sordariomycetes</taxon>
        <taxon>Sordariomycetidae</taxon>
        <taxon>Coniochaetales</taxon>
        <taxon>Coniochaetaceae</taxon>
        <taxon>Coniochaeta</taxon>
    </lineage>
</organism>
<evidence type="ECO:0000313" key="4">
    <source>
        <dbReference type="EMBL" id="OIW32627.1"/>
    </source>
</evidence>
<evidence type="ECO:0000256" key="1">
    <source>
        <dbReference type="ARBA" id="ARBA00022737"/>
    </source>
</evidence>
<dbReference type="Gene3D" id="3.40.50.300">
    <property type="entry name" value="P-loop containing nucleotide triphosphate hydrolases"/>
    <property type="match status" value="1"/>
</dbReference>
<dbReference type="Gene3D" id="2.130.10.10">
    <property type="entry name" value="YVTN repeat-like/Quinoprotein amine dehydrogenase"/>
    <property type="match status" value="2"/>
</dbReference>
<keyword evidence="5" id="KW-1185">Reference proteome</keyword>
<evidence type="ECO:0000259" key="3">
    <source>
        <dbReference type="Pfam" id="PF24883"/>
    </source>
</evidence>
<dbReference type="SUPFAM" id="SSF52540">
    <property type="entry name" value="P-loop containing nucleoside triphosphate hydrolases"/>
    <property type="match status" value="1"/>
</dbReference>